<evidence type="ECO:0000256" key="1">
    <source>
        <dbReference type="SAM" id="MobiDB-lite"/>
    </source>
</evidence>
<sequence>MAGTRLALELSAAAVRITGVEESHVMVVIQDIPARSAVEGGQVPPEPGEEKEWPARRGQG</sequence>
<dbReference type="Gene3D" id="3.30.429.10">
    <property type="entry name" value="Macrophage Migration Inhibitory Factor"/>
    <property type="match status" value="1"/>
</dbReference>
<reference evidence="2 3" key="1">
    <citation type="submission" date="2023-10" db="EMBL/GenBank/DDBJ databases">
        <title>Characterization of rhizosphere-enriched actinobacteria from wheat plants lab-grown on chernevaya soil.</title>
        <authorList>
            <person name="Tikhonova E.N."/>
            <person name="Konopkin A."/>
            <person name="Kravchenko I.K."/>
        </authorList>
    </citation>
    <scope>NUCLEOTIDE SEQUENCE [LARGE SCALE GENOMIC DNA]</scope>
    <source>
        <strain evidence="2 3">RR29</strain>
    </source>
</reference>
<keyword evidence="3" id="KW-1185">Reference proteome</keyword>
<feature type="region of interest" description="Disordered" evidence="1">
    <location>
        <begin position="37"/>
        <end position="60"/>
    </location>
</feature>
<dbReference type="Proteomes" id="UP001187346">
    <property type="component" value="Unassembled WGS sequence"/>
</dbReference>
<organism evidence="2 3">
    <name type="scientific">Streptomyces prunicolor</name>
    <dbReference type="NCBI Taxonomy" id="67348"/>
    <lineage>
        <taxon>Bacteria</taxon>
        <taxon>Bacillati</taxon>
        <taxon>Actinomycetota</taxon>
        <taxon>Actinomycetes</taxon>
        <taxon>Kitasatosporales</taxon>
        <taxon>Streptomycetaceae</taxon>
        <taxon>Streptomyces</taxon>
    </lineage>
</organism>
<name>A0ABU4F681_9ACTN</name>
<feature type="compositionally biased region" description="Basic and acidic residues" evidence="1">
    <location>
        <begin position="48"/>
        <end position="60"/>
    </location>
</feature>
<gene>
    <name evidence="2" type="ORF">R5A26_08975</name>
</gene>
<comment type="caution">
    <text evidence="2">The sequence shown here is derived from an EMBL/GenBank/DDBJ whole genome shotgun (WGS) entry which is preliminary data.</text>
</comment>
<accession>A0ABU4F681</accession>
<evidence type="ECO:0000313" key="2">
    <source>
        <dbReference type="EMBL" id="MDV7216084.1"/>
    </source>
</evidence>
<dbReference type="InterPro" id="IPR014347">
    <property type="entry name" value="Tautomerase/MIF_sf"/>
</dbReference>
<evidence type="ECO:0000313" key="3">
    <source>
        <dbReference type="Proteomes" id="UP001187346"/>
    </source>
</evidence>
<protein>
    <submittedName>
        <fullName evidence="2">Uncharacterized protein</fullName>
    </submittedName>
</protein>
<proteinExistence type="predicted"/>
<dbReference type="SUPFAM" id="SSF55331">
    <property type="entry name" value="Tautomerase/MIF"/>
    <property type="match status" value="1"/>
</dbReference>
<dbReference type="EMBL" id="JAWMAJ010000021">
    <property type="protein sequence ID" value="MDV7216084.1"/>
    <property type="molecule type" value="Genomic_DNA"/>
</dbReference>
<dbReference type="RefSeq" id="WP_317770770.1">
    <property type="nucleotide sequence ID" value="NZ_JAWMAJ010000021.1"/>
</dbReference>